<comment type="caution">
    <text evidence="1">The sequence shown here is derived from an EMBL/GenBank/DDBJ whole genome shotgun (WGS) entry which is preliminary data.</text>
</comment>
<reference evidence="1" key="1">
    <citation type="submission" date="2023-10" db="EMBL/GenBank/DDBJ databases">
        <authorList>
            <person name="Rodriguez Cubillos JULIANA M."/>
            <person name="De Vega J."/>
        </authorList>
    </citation>
    <scope>NUCLEOTIDE SEQUENCE</scope>
</reference>
<name>A0ACB0M587_TRIPR</name>
<protein>
    <submittedName>
        <fullName evidence="1">Uncharacterized protein</fullName>
    </submittedName>
</protein>
<accession>A0ACB0M587</accession>
<keyword evidence="2" id="KW-1185">Reference proteome</keyword>
<dbReference type="EMBL" id="CASHSV030000823">
    <property type="protein sequence ID" value="CAJ2677032.1"/>
    <property type="molecule type" value="Genomic_DNA"/>
</dbReference>
<evidence type="ECO:0000313" key="2">
    <source>
        <dbReference type="Proteomes" id="UP001177021"/>
    </source>
</evidence>
<gene>
    <name evidence="1" type="ORF">MILVUS5_LOCUS39629</name>
</gene>
<organism evidence="1 2">
    <name type="scientific">Trifolium pratense</name>
    <name type="common">Red clover</name>
    <dbReference type="NCBI Taxonomy" id="57577"/>
    <lineage>
        <taxon>Eukaryota</taxon>
        <taxon>Viridiplantae</taxon>
        <taxon>Streptophyta</taxon>
        <taxon>Embryophyta</taxon>
        <taxon>Tracheophyta</taxon>
        <taxon>Spermatophyta</taxon>
        <taxon>Magnoliopsida</taxon>
        <taxon>eudicotyledons</taxon>
        <taxon>Gunneridae</taxon>
        <taxon>Pentapetalae</taxon>
        <taxon>rosids</taxon>
        <taxon>fabids</taxon>
        <taxon>Fabales</taxon>
        <taxon>Fabaceae</taxon>
        <taxon>Papilionoideae</taxon>
        <taxon>50 kb inversion clade</taxon>
        <taxon>NPAAA clade</taxon>
        <taxon>Hologalegina</taxon>
        <taxon>IRL clade</taxon>
        <taxon>Trifolieae</taxon>
        <taxon>Trifolium</taxon>
    </lineage>
</organism>
<evidence type="ECO:0000313" key="1">
    <source>
        <dbReference type="EMBL" id="CAJ2677032.1"/>
    </source>
</evidence>
<sequence length="257" mass="28705">MEGQRAPQNNGTTTPDDIDRVVSPHLPLVPPPSRACHDNMYIVQFPKDQVYRIPPSENALIVERYRNPPPNEKKNQRVCCCSSRLLLTIAIILVTIIAIVGITLATLFIIYNPTGPIFTITNFAAKNVTKPPHYEISLRVKNPNTRLGIIYESSEISMLFDENEVAKGTFPKLLEQGKDSSTQFKVNVTGTSRTLPKKKGNTPMAFELDMNLGVRVAASGIETWIMKSNVVCKFKVNNLGSDSRILSQVCDTHFKQY</sequence>
<proteinExistence type="predicted"/>
<dbReference type="Proteomes" id="UP001177021">
    <property type="component" value="Unassembled WGS sequence"/>
</dbReference>